<reference evidence="3" key="1">
    <citation type="submission" date="2023-06" db="EMBL/GenBank/DDBJ databases">
        <title>Genome-scale phylogeny and comparative genomics of the fungal order Sordariales.</title>
        <authorList>
            <consortium name="Lawrence Berkeley National Laboratory"/>
            <person name="Hensen N."/>
            <person name="Bonometti L."/>
            <person name="Westerberg I."/>
            <person name="Brannstrom I.O."/>
            <person name="Guillou S."/>
            <person name="Cros-Aarteil S."/>
            <person name="Calhoun S."/>
            <person name="Haridas S."/>
            <person name="Kuo A."/>
            <person name="Mondo S."/>
            <person name="Pangilinan J."/>
            <person name="Riley R."/>
            <person name="LaButti K."/>
            <person name="Andreopoulos B."/>
            <person name="Lipzen A."/>
            <person name="Chen C."/>
            <person name="Yanf M."/>
            <person name="Daum C."/>
            <person name="Ng V."/>
            <person name="Clum A."/>
            <person name="Steindorff A."/>
            <person name="Ohm R."/>
            <person name="Martin F."/>
            <person name="Silar P."/>
            <person name="Natvig D."/>
            <person name="Lalanne C."/>
            <person name="Gautier V."/>
            <person name="Ament-velasquez S.L."/>
            <person name="Kruys A."/>
            <person name="Hutchinson M.I."/>
            <person name="Powell A.J."/>
            <person name="Barry K."/>
            <person name="Miller A.N."/>
            <person name="Grigoriev I.V."/>
            <person name="Debuchy R."/>
            <person name="Gladieux P."/>
            <person name="Thoren M.H."/>
            <person name="Johannesson H."/>
        </authorList>
    </citation>
    <scope>NUCLEOTIDE SEQUENCE</scope>
    <source>
        <strain evidence="3">SMH3187-1</strain>
    </source>
</reference>
<name>A0AA40KB36_9PEZI</name>
<dbReference type="Proteomes" id="UP001172155">
    <property type="component" value="Unassembled WGS sequence"/>
</dbReference>
<keyword evidence="4" id="KW-1185">Reference proteome</keyword>
<organism evidence="3 4">
    <name type="scientific">Schizothecium vesticola</name>
    <dbReference type="NCBI Taxonomy" id="314040"/>
    <lineage>
        <taxon>Eukaryota</taxon>
        <taxon>Fungi</taxon>
        <taxon>Dikarya</taxon>
        <taxon>Ascomycota</taxon>
        <taxon>Pezizomycotina</taxon>
        <taxon>Sordariomycetes</taxon>
        <taxon>Sordariomycetidae</taxon>
        <taxon>Sordariales</taxon>
        <taxon>Schizotheciaceae</taxon>
        <taxon>Schizothecium</taxon>
    </lineage>
</organism>
<protein>
    <submittedName>
        <fullName evidence="3">Uncharacterized protein</fullName>
    </submittedName>
</protein>
<proteinExistence type="predicted"/>
<evidence type="ECO:0000313" key="3">
    <source>
        <dbReference type="EMBL" id="KAK0752386.1"/>
    </source>
</evidence>
<dbReference type="AlphaFoldDB" id="A0AA40KB36"/>
<feature type="compositionally biased region" description="Polar residues" evidence="1">
    <location>
        <begin position="170"/>
        <end position="184"/>
    </location>
</feature>
<evidence type="ECO:0000256" key="2">
    <source>
        <dbReference type="SAM" id="SignalP"/>
    </source>
</evidence>
<feature type="chain" id="PRO_5041439234" evidence="2">
    <location>
        <begin position="21"/>
        <end position="184"/>
    </location>
</feature>
<sequence>MVPGGWAGVVLLFASGEIAGTVRLELPNLMYCQAGGAVAIPTTSTNTDGSSIDTTDANMGSQCQILCGRSILLPVSGTPLSPRLRKRRPHHLPGGPLPPYPICSGSSSSSTRHLPNPSSSPKEHSPSLQPVPEREMQRNLSTLAAGASHMSCFPNLGAQASHHRLREPRNGNSSTRSDGSTPQW</sequence>
<evidence type="ECO:0000256" key="1">
    <source>
        <dbReference type="SAM" id="MobiDB-lite"/>
    </source>
</evidence>
<feature type="compositionally biased region" description="Polar residues" evidence="1">
    <location>
        <begin position="111"/>
        <end position="120"/>
    </location>
</feature>
<gene>
    <name evidence="3" type="ORF">B0T18DRAFT_89962</name>
</gene>
<dbReference type="EMBL" id="JAUKUD010000002">
    <property type="protein sequence ID" value="KAK0752386.1"/>
    <property type="molecule type" value="Genomic_DNA"/>
</dbReference>
<comment type="caution">
    <text evidence="3">The sequence shown here is derived from an EMBL/GenBank/DDBJ whole genome shotgun (WGS) entry which is preliminary data.</text>
</comment>
<evidence type="ECO:0000313" key="4">
    <source>
        <dbReference type="Proteomes" id="UP001172155"/>
    </source>
</evidence>
<feature type="region of interest" description="Disordered" evidence="1">
    <location>
        <begin position="78"/>
        <end position="184"/>
    </location>
</feature>
<keyword evidence="2" id="KW-0732">Signal</keyword>
<feature type="signal peptide" evidence="2">
    <location>
        <begin position="1"/>
        <end position="20"/>
    </location>
</feature>
<accession>A0AA40KB36</accession>